<comment type="caution">
    <text evidence="7">The sequence shown here is derived from an EMBL/GenBank/DDBJ whole genome shotgun (WGS) entry which is preliminary data.</text>
</comment>
<evidence type="ECO:0000256" key="4">
    <source>
        <dbReference type="ARBA" id="ARBA00022840"/>
    </source>
</evidence>
<dbReference type="NCBIfam" id="TIGR01007">
    <property type="entry name" value="eps_fam"/>
    <property type="match status" value="1"/>
</dbReference>
<evidence type="ECO:0000256" key="5">
    <source>
        <dbReference type="ARBA" id="ARBA00023137"/>
    </source>
</evidence>
<keyword evidence="3 7" id="KW-0418">Kinase</keyword>
<proteinExistence type="predicted"/>
<dbReference type="InterPro" id="IPR050445">
    <property type="entry name" value="Bact_polysacc_biosynth/exp"/>
</dbReference>
<dbReference type="SUPFAM" id="SSF52540">
    <property type="entry name" value="P-loop containing nucleoside triphosphate hydrolases"/>
    <property type="match status" value="1"/>
</dbReference>
<gene>
    <name evidence="7" type="ORF">IEO70_04900</name>
</gene>
<dbReference type="Pfam" id="PF13614">
    <property type="entry name" value="AAA_31"/>
    <property type="match status" value="1"/>
</dbReference>
<dbReference type="InterPro" id="IPR005702">
    <property type="entry name" value="Wzc-like_C"/>
</dbReference>
<dbReference type="Gene3D" id="3.40.50.300">
    <property type="entry name" value="P-loop containing nucleotide triphosphate hydrolases"/>
    <property type="match status" value="1"/>
</dbReference>
<dbReference type="AlphaFoldDB" id="A0A927CUA4"/>
<dbReference type="PANTHER" id="PTHR32309">
    <property type="entry name" value="TYROSINE-PROTEIN KINASE"/>
    <property type="match status" value="1"/>
</dbReference>
<evidence type="ECO:0000259" key="6">
    <source>
        <dbReference type="Pfam" id="PF13614"/>
    </source>
</evidence>
<reference evidence="7" key="1">
    <citation type="submission" date="2020-09" db="EMBL/GenBank/DDBJ databases">
        <title>Bacillus faecalis sp. nov., a moderately halophilic bacterium isolated from cow faeces.</title>
        <authorList>
            <person name="Jiang L."/>
            <person name="Lee J."/>
        </authorList>
    </citation>
    <scope>NUCLEOTIDE SEQUENCE</scope>
    <source>
        <strain evidence="7">AGMB 02131</strain>
    </source>
</reference>
<evidence type="ECO:0000313" key="8">
    <source>
        <dbReference type="Proteomes" id="UP000602076"/>
    </source>
</evidence>
<name>A0A927CUA4_9BACI</name>
<keyword evidence="1" id="KW-0808">Transferase</keyword>
<dbReference type="GO" id="GO:0004713">
    <property type="term" value="F:protein tyrosine kinase activity"/>
    <property type="evidence" value="ECO:0007669"/>
    <property type="project" value="UniProtKB-KW"/>
</dbReference>
<evidence type="ECO:0000313" key="7">
    <source>
        <dbReference type="EMBL" id="MBD3107698.1"/>
    </source>
</evidence>
<keyword evidence="2" id="KW-0547">Nucleotide-binding</keyword>
<dbReference type="PANTHER" id="PTHR32309:SF31">
    <property type="entry name" value="CAPSULAR EXOPOLYSACCHARIDE FAMILY"/>
    <property type="match status" value="1"/>
</dbReference>
<evidence type="ECO:0000256" key="1">
    <source>
        <dbReference type="ARBA" id="ARBA00022679"/>
    </source>
</evidence>
<feature type="domain" description="AAA" evidence="6">
    <location>
        <begin position="44"/>
        <end position="166"/>
    </location>
</feature>
<dbReference type="CDD" id="cd05387">
    <property type="entry name" value="BY-kinase"/>
    <property type="match status" value="1"/>
</dbReference>
<keyword evidence="8" id="KW-1185">Reference proteome</keyword>
<dbReference type="InterPro" id="IPR025669">
    <property type="entry name" value="AAA_dom"/>
</dbReference>
<dbReference type="InterPro" id="IPR027417">
    <property type="entry name" value="P-loop_NTPase"/>
</dbReference>
<dbReference type="EMBL" id="JACXSI010000009">
    <property type="protein sequence ID" value="MBD3107698.1"/>
    <property type="molecule type" value="Genomic_DNA"/>
</dbReference>
<sequence length="223" mass="24946">MISSTTKIISISNPKSLIAEQYRSLLTNIRLLTKESDMKSVLVTSPSSGEGKTVTAINLAVTLASQNAKVLIIDANFKRPNIHHYFNLDNNVGLVDLLLNEHRSANEVIQKTSIAHLDILASGYEKLNIIESANIEKLLTYLYSLYDYIFIDSPSLLESSITKVLANHCDGTVMVITKGQTKLKETLTAKKELHFVQEKILGIVLNDNSHNILQKIFKVFYKK</sequence>
<dbReference type="RefSeq" id="WP_190997244.1">
    <property type="nucleotide sequence ID" value="NZ_JACXSI010000009.1"/>
</dbReference>
<dbReference type="GO" id="GO:0005524">
    <property type="term" value="F:ATP binding"/>
    <property type="evidence" value="ECO:0007669"/>
    <property type="project" value="UniProtKB-KW"/>
</dbReference>
<accession>A0A927CUA4</accession>
<organism evidence="7 8">
    <name type="scientific">Peribacillus faecalis</name>
    <dbReference type="NCBI Taxonomy" id="2772559"/>
    <lineage>
        <taxon>Bacteria</taxon>
        <taxon>Bacillati</taxon>
        <taxon>Bacillota</taxon>
        <taxon>Bacilli</taxon>
        <taxon>Bacillales</taxon>
        <taxon>Bacillaceae</taxon>
        <taxon>Peribacillus</taxon>
    </lineage>
</organism>
<keyword evidence="5" id="KW-0829">Tyrosine-protein kinase</keyword>
<keyword evidence="4" id="KW-0067">ATP-binding</keyword>
<dbReference type="Proteomes" id="UP000602076">
    <property type="component" value="Unassembled WGS sequence"/>
</dbReference>
<evidence type="ECO:0000256" key="2">
    <source>
        <dbReference type="ARBA" id="ARBA00022741"/>
    </source>
</evidence>
<evidence type="ECO:0000256" key="3">
    <source>
        <dbReference type="ARBA" id="ARBA00022777"/>
    </source>
</evidence>
<protein>
    <submittedName>
        <fullName evidence="7">CpsD/CapB family tyrosine-protein kinase</fullName>
    </submittedName>
</protein>